<dbReference type="Pfam" id="PF13041">
    <property type="entry name" value="PPR_2"/>
    <property type="match status" value="1"/>
</dbReference>
<dbReference type="Pfam" id="PF14432">
    <property type="entry name" value="DYW_deaminase"/>
    <property type="match status" value="1"/>
</dbReference>
<dbReference type="InterPro" id="IPR011990">
    <property type="entry name" value="TPR-like_helical_dom_sf"/>
</dbReference>
<evidence type="ECO:0000256" key="3">
    <source>
        <dbReference type="PROSITE-ProRule" id="PRU00708"/>
    </source>
</evidence>
<dbReference type="GO" id="GO:0003723">
    <property type="term" value="F:RNA binding"/>
    <property type="evidence" value="ECO:0007669"/>
    <property type="project" value="InterPro"/>
</dbReference>
<evidence type="ECO:0000313" key="6">
    <source>
        <dbReference type="EMBL" id="RLN29816.1"/>
    </source>
</evidence>
<feature type="compositionally biased region" description="Pro residues" evidence="4">
    <location>
        <begin position="126"/>
        <end position="148"/>
    </location>
</feature>
<keyword evidence="1" id="KW-0677">Repeat</keyword>
<proteinExistence type="predicted"/>
<evidence type="ECO:0000259" key="5">
    <source>
        <dbReference type="Pfam" id="PF14432"/>
    </source>
</evidence>
<keyword evidence="7" id="KW-1185">Reference proteome</keyword>
<evidence type="ECO:0000256" key="1">
    <source>
        <dbReference type="ARBA" id="ARBA00022737"/>
    </source>
</evidence>
<dbReference type="SUPFAM" id="SSF101447">
    <property type="entry name" value="Formin homology 2 domain (FH2 domain)"/>
    <property type="match status" value="1"/>
</dbReference>
<evidence type="ECO:0000256" key="4">
    <source>
        <dbReference type="SAM" id="MobiDB-lite"/>
    </source>
</evidence>
<reference evidence="7" key="1">
    <citation type="journal article" date="2019" name="Nat. Commun.">
        <title>The genome of broomcorn millet.</title>
        <authorList>
            <person name="Zou C."/>
            <person name="Miki D."/>
            <person name="Li D."/>
            <person name="Tang Q."/>
            <person name="Xiao L."/>
            <person name="Rajput S."/>
            <person name="Deng P."/>
            <person name="Jia W."/>
            <person name="Huang R."/>
            <person name="Zhang M."/>
            <person name="Sun Y."/>
            <person name="Hu J."/>
            <person name="Fu X."/>
            <person name="Schnable P.S."/>
            <person name="Li F."/>
            <person name="Zhang H."/>
            <person name="Feng B."/>
            <person name="Zhu X."/>
            <person name="Liu R."/>
            <person name="Schnable J.C."/>
            <person name="Zhu J.-K."/>
            <person name="Zhang H."/>
        </authorList>
    </citation>
    <scope>NUCLEOTIDE SEQUENCE [LARGE SCALE GENOMIC DNA]</scope>
</reference>
<name>A0A3L6T1G6_PANMI</name>
<dbReference type="Proteomes" id="UP000275267">
    <property type="component" value="Unassembled WGS sequence"/>
</dbReference>
<evidence type="ECO:0000256" key="2">
    <source>
        <dbReference type="ARBA" id="ARBA00022946"/>
    </source>
</evidence>
<dbReference type="OrthoDB" id="185373at2759"/>
<comment type="caution">
    <text evidence="6">The sequence shown here is derived from an EMBL/GenBank/DDBJ whole genome shotgun (WGS) entry which is preliminary data.</text>
</comment>
<dbReference type="PROSITE" id="PS51375">
    <property type="entry name" value="PPR"/>
    <property type="match status" value="1"/>
</dbReference>
<organism evidence="6 7">
    <name type="scientific">Panicum miliaceum</name>
    <name type="common">Proso millet</name>
    <name type="synonym">Broomcorn millet</name>
    <dbReference type="NCBI Taxonomy" id="4540"/>
    <lineage>
        <taxon>Eukaryota</taxon>
        <taxon>Viridiplantae</taxon>
        <taxon>Streptophyta</taxon>
        <taxon>Embryophyta</taxon>
        <taxon>Tracheophyta</taxon>
        <taxon>Spermatophyta</taxon>
        <taxon>Magnoliopsida</taxon>
        <taxon>Liliopsida</taxon>
        <taxon>Poales</taxon>
        <taxon>Poaceae</taxon>
        <taxon>PACMAD clade</taxon>
        <taxon>Panicoideae</taxon>
        <taxon>Panicodae</taxon>
        <taxon>Paniceae</taxon>
        <taxon>Panicinae</taxon>
        <taxon>Panicum</taxon>
        <taxon>Panicum sect. Panicum</taxon>
    </lineage>
</organism>
<sequence>MGLILLLGRVQPPAEPIRSTTISPFAEPGNIPPHIFHLQSRCRLNPQAEKRSPRPSPIAMAAAAAAAIHLRPLRSFAFSSARSRSLLHLLARPLSSSQSSYAYHPSPAAAPNHVHQPHQQQWAPTRNPPPPRPPPQWPPQGLPSPPSPGNYQQQAPPPPPPPRGYGPPPPQQHVPPPPPGGHGPPPPRGYGPPPPHQHVPPPPPRGYGPPPPHHQGPPPPPRGYGPPPPQKQAPPPPSRGYGPPPPQDQAPPPPPPPPHGYGPPPPQQHSTPPPPPPEPVAGPGELMGLCREGRVKDAVELLAKGARADPPAFYELAAACSNPKLLEELGKVHDFFLRSPFRGDLRINNKLLEMYAKCAAMPHARRTFDNMPDRDIDSWHIMIDGYSVNGLGDEALRLFELMKECMAPTSHTYVLVLNACANSEAIEEAFLYFDAMSRDHGIEPGVEHYVGIIEVLGKSGHLNEAMEFIEKLPFEPNAMVWESVLNLARMNGDIDLEDRAEELLVSLDPSKENPKKLPTPPPKRRLGINMLDGRNKLAEYRLPPKIEKKVVNEQRYVPDTRYVLHDIDQEAKEQALLYHSERLAIAYGLISTPARTPLRIIKNLRICGDCHNAIKIMSRIVGRELIVRDNKRFHHFKDGKCSCGDYW</sequence>
<feature type="compositionally biased region" description="Low complexity" evidence="4">
    <location>
        <begin position="98"/>
        <end position="111"/>
    </location>
</feature>
<dbReference type="InterPro" id="IPR002885">
    <property type="entry name" value="PPR_rpt"/>
</dbReference>
<dbReference type="PANTHER" id="PTHR47926:SF353">
    <property type="entry name" value="DYW DOMAIN-CONTAINING PROTEIN"/>
    <property type="match status" value="1"/>
</dbReference>
<feature type="region of interest" description="Disordered" evidence="4">
    <location>
        <begin position="98"/>
        <end position="286"/>
    </location>
</feature>
<accession>A0A3L6T1G6</accession>
<dbReference type="STRING" id="4540.A0A3L6T1G6"/>
<dbReference type="AlphaFoldDB" id="A0A3L6T1G6"/>
<dbReference type="InterPro" id="IPR046960">
    <property type="entry name" value="PPR_At4g14850-like_plant"/>
</dbReference>
<dbReference type="EMBL" id="PQIB02000003">
    <property type="protein sequence ID" value="RLN29816.1"/>
    <property type="molecule type" value="Genomic_DNA"/>
</dbReference>
<dbReference type="PANTHER" id="PTHR47926">
    <property type="entry name" value="PENTATRICOPEPTIDE REPEAT-CONTAINING PROTEIN"/>
    <property type="match status" value="1"/>
</dbReference>
<gene>
    <name evidence="6" type="ORF">C2845_PM05G27270</name>
</gene>
<protein>
    <submittedName>
        <fullName evidence="6">Pentatricopeptide repeat (PPR) superfamily protein</fullName>
    </submittedName>
</protein>
<evidence type="ECO:0000313" key="7">
    <source>
        <dbReference type="Proteomes" id="UP000275267"/>
    </source>
</evidence>
<dbReference type="NCBIfam" id="TIGR00756">
    <property type="entry name" value="PPR"/>
    <property type="match status" value="1"/>
</dbReference>
<feature type="domain" description="DYW" evidence="5">
    <location>
        <begin position="556"/>
        <end position="647"/>
    </location>
</feature>
<feature type="compositionally biased region" description="Pro residues" evidence="4">
    <location>
        <begin position="155"/>
        <end position="280"/>
    </location>
</feature>
<feature type="repeat" description="PPR" evidence="3">
    <location>
        <begin position="375"/>
        <end position="405"/>
    </location>
</feature>
<dbReference type="InterPro" id="IPR032867">
    <property type="entry name" value="DYW_dom"/>
</dbReference>
<dbReference type="GO" id="GO:0008270">
    <property type="term" value="F:zinc ion binding"/>
    <property type="evidence" value="ECO:0007669"/>
    <property type="project" value="InterPro"/>
</dbReference>
<dbReference type="Gene3D" id="1.25.40.10">
    <property type="entry name" value="Tetratricopeptide repeat domain"/>
    <property type="match status" value="1"/>
</dbReference>
<dbReference type="GO" id="GO:0009451">
    <property type="term" value="P:RNA modification"/>
    <property type="evidence" value="ECO:0007669"/>
    <property type="project" value="InterPro"/>
</dbReference>
<keyword evidence="2" id="KW-0809">Transit peptide</keyword>